<dbReference type="PANTHER" id="PTHR43000">
    <property type="entry name" value="DTDP-D-GLUCOSE 4,6-DEHYDRATASE-RELATED"/>
    <property type="match status" value="1"/>
</dbReference>
<feature type="domain" description="NAD(P)-binding" evidence="1">
    <location>
        <begin position="15"/>
        <end position="323"/>
    </location>
</feature>
<dbReference type="InterPro" id="IPR013445">
    <property type="entry name" value="CDP_4_6_deHydtase"/>
</dbReference>
<dbReference type="PROSITE" id="PS00061">
    <property type="entry name" value="ADH_SHORT"/>
    <property type="match status" value="1"/>
</dbReference>
<evidence type="ECO:0000259" key="1">
    <source>
        <dbReference type="Pfam" id="PF16363"/>
    </source>
</evidence>
<dbReference type="EMBL" id="CP060782">
    <property type="protein sequence ID" value="QNP45333.1"/>
    <property type="molecule type" value="Genomic_DNA"/>
</dbReference>
<dbReference type="GO" id="GO:0047733">
    <property type="term" value="F:CDP-glucose 4,6-dehydratase activity"/>
    <property type="evidence" value="ECO:0007669"/>
    <property type="project" value="UniProtKB-EC"/>
</dbReference>
<protein>
    <submittedName>
        <fullName evidence="2">CDP-glucose 4,6-dehydratase</fullName>
        <ecNumber evidence="2">4.2.1.45</ecNumber>
    </submittedName>
</protein>
<dbReference type="Gene3D" id="3.90.25.10">
    <property type="entry name" value="UDP-galactose 4-epimerase, domain 1"/>
    <property type="match status" value="1"/>
</dbReference>
<gene>
    <name evidence="2" type="primary">rfbG</name>
    <name evidence="2" type="ORF">H9L14_12095</name>
</gene>
<evidence type="ECO:0000313" key="2">
    <source>
        <dbReference type="EMBL" id="QNP45333.1"/>
    </source>
</evidence>
<dbReference type="Gene3D" id="3.40.50.720">
    <property type="entry name" value="NAD(P)-binding Rossmann-like Domain"/>
    <property type="match status" value="1"/>
</dbReference>
<dbReference type="Proteomes" id="UP000516105">
    <property type="component" value="Chromosome"/>
</dbReference>
<keyword evidence="3" id="KW-1185">Reference proteome</keyword>
<dbReference type="EC" id="4.2.1.45" evidence="2"/>
<sequence>MIADALKAYSGRRVLVTGHTGFKGAWLCAWLERLGSKTTGYALPPESRSLFLQARISDRMHSLEGDVRDLAHLQAAVREAEPEIVFHMAAQSLVRPSYDFPVETFATNVMGTAHLLEAIRGFPSIKAVVIITSDKCYENDGRSTPFSETDPMGGHDPYSASKGAAELVTSAYARSFFETSRCTVASGRAGNVIGGGDWAVDRIVPDLARAAETGATAVIRRPGAVRPWQHVLEPLGGYLLLGHRAATEGHRFSGAWNFGPSEDEIVPVRELVEQLRGRWPELKVAYQSEQTGPHEAAVLRLDCTKARNELGWRPALGLSRALDMTAEWYREAAEGSPVAVTDQQIAAYEQLLTEQEERCQ</sequence>
<dbReference type="RefSeq" id="WP_187708289.1">
    <property type="nucleotide sequence ID" value="NZ_CP060782.1"/>
</dbReference>
<proteinExistence type="predicted"/>
<dbReference type="Pfam" id="PF16363">
    <property type="entry name" value="GDP_Man_Dehyd"/>
    <property type="match status" value="1"/>
</dbReference>
<dbReference type="InterPro" id="IPR036291">
    <property type="entry name" value="NAD(P)-bd_dom_sf"/>
</dbReference>
<evidence type="ECO:0000313" key="3">
    <source>
        <dbReference type="Proteomes" id="UP000516105"/>
    </source>
</evidence>
<dbReference type="InterPro" id="IPR020904">
    <property type="entry name" value="Sc_DH/Rdtase_CS"/>
</dbReference>
<name>A0ABX6TCH4_9SPHN</name>
<dbReference type="SUPFAM" id="SSF51735">
    <property type="entry name" value="NAD(P)-binding Rossmann-fold domains"/>
    <property type="match status" value="1"/>
</dbReference>
<keyword evidence="2" id="KW-0456">Lyase</keyword>
<dbReference type="NCBIfam" id="TIGR02622">
    <property type="entry name" value="CDP_4_6_dhtase"/>
    <property type="match status" value="1"/>
</dbReference>
<dbReference type="InterPro" id="IPR016040">
    <property type="entry name" value="NAD(P)-bd_dom"/>
</dbReference>
<reference evidence="2 3" key="1">
    <citation type="submission" date="2020-08" db="EMBL/GenBank/DDBJ databases">
        <title>Genome sequence of Sphingomonas sediminicola KACC 15039T.</title>
        <authorList>
            <person name="Hyun D.-W."/>
            <person name="Bae J.-W."/>
        </authorList>
    </citation>
    <scope>NUCLEOTIDE SEQUENCE [LARGE SCALE GENOMIC DNA]</scope>
    <source>
        <strain evidence="2 3">KACC 15039</strain>
    </source>
</reference>
<organism evidence="2 3">
    <name type="scientific">Sphingomonas sediminicola</name>
    <dbReference type="NCBI Taxonomy" id="386874"/>
    <lineage>
        <taxon>Bacteria</taxon>
        <taxon>Pseudomonadati</taxon>
        <taxon>Pseudomonadota</taxon>
        <taxon>Alphaproteobacteria</taxon>
        <taxon>Sphingomonadales</taxon>
        <taxon>Sphingomonadaceae</taxon>
        <taxon>Sphingomonas</taxon>
    </lineage>
</organism>
<accession>A0ABX6TCH4</accession>